<dbReference type="Pfam" id="PF05795">
    <property type="entry name" value="Plasmodium_Vir"/>
    <property type="match status" value="1"/>
</dbReference>
<organism evidence="1 2">
    <name type="scientific">Plasmodium vivax (strain Brazil I)</name>
    <dbReference type="NCBI Taxonomy" id="1033975"/>
    <lineage>
        <taxon>Eukaryota</taxon>
        <taxon>Sar</taxon>
        <taxon>Alveolata</taxon>
        <taxon>Apicomplexa</taxon>
        <taxon>Aconoidasida</taxon>
        <taxon>Haemosporida</taxon>
        <taxon>Plasmodiidae</taxon>
        <taxon>Plasmodium</taxon>
        <taxon>Plasmodium (Plasmodium)</taxon>
    </lineage>
</organism>
<dbReference type="EMBL" id="KQ234714">
    <property type="protein sequence ID" value="KMZ89374.1"/>
    <property type="molecule type" value="Genomic_DNA"/>
</dbReference>
<accession>A0A0J9T2Q1</accession>
<sequence length="242" mass="28128">MTDQPYINLCEYSQTDYPVNYQDYKKICLSFAKSIKYIVSENAFSHNKDSLKEICSYLNYWLNRELRNAKKPNMDAKEFYNKLNAHGLSGNFHINKCHDNIKNIYDPVFADLQYLYKLFSSINLYRTSYSIHHKWDCNAANECFTLYDERVSECDMKDNTSFCKKLKEFHSMYNKTMGTNTCQGVPTSLGPFGKKTEHVANRQGSLTANQETPHDNYYKKLISNAQTPFISSVGVISTFVLF</sequence>
<proteinExistence type="predicted"/>
<evidence type="ECO:0008006" key="3">
    <source>
        <dbReference type="Google" id="ProtNLM"/>
    </source>
</evidence>
<evidence type="ECO:0000313" key="1">
    <source>
        <dbReference type="EMBL" id="KMZ89374.1"/>
    </source>
</evidence>
<evidence type="ECO:0000313" key="2">
    <source>
        <dbReference type="Proteomes" id="UP000053327"/>
    </source>
</evidence>
<dbReference type="OrthoDB" id="388362at2759"/>
<protein>
    <recommendedName>
        <fullName evidence="3">Variable surface protein Vir7-like protein</fullName>
    </recommendedName>
</protein>
<dbReference type="InterPro" id="IPR008780">
    <property type="entry name" value="Plasmodium_Vir"/>
</dbReference>
<name>A0A0J9T2Q1_PLAV1</name>
<reference evidence="1 2" key="1">
    <citation type="submission" date="2011-08" db="EMBL/GenBank/DDBJ databases">
        <title>The Genome Sequence of Plasmodium vivax Brazil I.</title>
        <authorList>
            <consortium name="The Broad Institute Genome Sequencing Platform"/>
            <consortium name="The Broad Institute Genome Sequencing Center for Infectious Disease"/>
            <person name="Neafsey D."/>
            <person name="Carlton J."/>
            <person name="Barnwell J."/>
            <person name="Collins W."/>
            <person name="Escalante A."/>
            <person name="Mullikin J."/>
            <person name="Saul A."/>
            <person name="Guigo R."/>
            <person name="Camara F."/>
            <person name="Young S.K."/>
            <person name="Zeng Q."/>
            <person name="Gargeya S."/>
            <person name="Fitzgerald M."/>
            <person name="Haas B."/>
            <person name="Abouelleil A."/>
            <person name="Alvarado L."/>
            <person name="Arachchi H.M."/>
            <person name="Berlin A."/>
            <person name="Brown A."/>
            <person name="Chapman S.B."/>
            <person name="Chen Z."/>
            <person name="Dunbar C."/>
            <person name="Freedman E."/>
            <person name="Gearin G."/>
            <person name="Gellesch M."/>
            <person name="Goldberg J."/>
            <person name="Griggs A."/>
            <person name="Gujja S."/>
            <person name="Heiman D."/>
            <person name="Howarth C."/>
            <person name="Larson L."/>
            <person name="Lui A."/>
            <person name="MacDonald P.J.P."/>
            <person name="Montmayeur A."/>
            <person name="Murphy C."/>
            <person name="Neiman D."/>
            <person name="Pearson M."/>
            <person name="Priest M."/>
            <person name="Roberts A."/>
            <person name="Saif S."/>
            <person name="Shea T."/>
            <person name="Shenoy N."/>
            <person name="Sisk P."/>
            <person name="Stolte C."/>
            <person name="Sykes S."/>
            <person name="Wortman J."/>
            <person name="Nusbaum C."/>
            <person name="Birren B."/>
        </authorList>
    </citation>
    <scope>NUCLEOTIDE SEQUENCE [LARGE SCALE GENOMIC DNA]</scope>
    <source>
        <strain evidence="1 2">Brazil I</strain>
    </source>
</reference>
<gene>
    <name evidence="1" type="ORF">PVBG_06179</name>
</gene>
<dbReference type="AlphaFoldDB" id="A0A0J9T2Q1"/>
<dbReference type="Proteomes" id="UP000053327">
    <property type="component" value="Unassembled WGS sequence"/>
</dbReference>